<evidence type="ECO:0000259" key="6">
    <source>
        <dbReference type="PROSITE" id="PS50003"/>
    </source>
</evidence>
<dbReference type="InterPro" id="IPR031968">
    <property type="entry name" value="VASt"/>
</dbReference>
<keyword evidence="9" id="KW-1185">Reference proteome</keyword>
<dbReference type="Proteomes" id="UP001244011">
    <property type="component" value="Unassembled WGS sequence"/>
</dbReference>
<dbReference type="GeneID" id="85315593"/>
<evidence type="ECO:0000256" key="1">
    <source>
        <dbReference type="ARBA" id="ARBA00004370"/>
    </source>
</evidence>
<dbReference type="InterPro" id="IPR039463">
    <property type="entry name" value="Sip3/Lam1_BAR"/>
</dbReference>
<feature type="region of interest" description="Disordered" evidence="5">
    <location>
        <begin position="644"/>
        <end position="669"/>
    </location>
</feature>
<feature type="compositionally biased region" description="Basic and acidic residues" evidence="5">
    <location>
        <begin position="1929"/>
        <end position="1982"/>
    </location>
</feature>
<dbReference type="SUPFAM" id="SSF55961">
    <property type="entry name" value="Bet v1-like"/>
    <property type="match status" value="1"/>
</dbReference>
<dbReference type="Pfam" id="PF16016">
    <property type="entry name" value="VASt"/>
    <property type="match status" value="1"/>
</dbReference>
<evidence type="ECO:0000256" key="5">
    <source>
        <dbReference type="SAM" id="MobiDB-lite"/>
    </source>
</evidence>
<keyword evidence="2" id="KW-0812">Transmembrane</keyword>
<dbReference type="InterPro" id="IPR004148">
    <property type="entry name" value="BAR_dom"/>
</dbReference>
<sequence length="2081" mass="227236">MAEPTPSAAPGKAHSSPAIPVGLNEAALDSPTFRAVTVHFADQVDGIERWLDGYVRTTSKLAADMLALEETVNTHLSKMMPPPSGADAVVDPDYTLLALRRAADGSRQWWTQVMGSARRMETVISDPIRAFMAGDLRGFKEARRALEAAQKTFDTTLARYVGQSKTKEPSALREDAFAVHETRKAYLRASVDFCLLAPQLRSGLDRLLVRVCADVCREVRRSADGAAASSARWAGEMERVRGWSKEMEASEPVFRRELHVAGRDVAESALASHKPSRELEDYSTSTVPFLGSKGPISVQRKGQGGALISEKQGWLFLRVLSGKPVRTSWVRRWYYCRDGIFGWLVQGPAGVLQGDEVGVLLCSVKPAVQEERRFCFEVKTKSQTFMLQAETQAQLMEWLEVFEVAKTNAMDASMGRDNASLPGGVDPAFAITPPSIPEFSAKSLETIAEDGGAGNERAGTLPVPADVGLTTRTSMDFNPGGPRRSITMLGREEGETGREHAARIMQKLDLHRKATFADPASGASPNAGGIASLISASHTLIPSSYHPMAVNTSPRQQPSVLGPIHERQSGNLAPLTLAKPPVSTNLSRPAVAASAERGLSASGPHGVSSAVTANYWGSNPWSSSIYPYRSEARKPSVTELIHASGQAGDTHTPTEAGHDPSSSAGLGHRRTVSVDTKPAAVRVPDKVVAEAFPPRYPPELRVQHAQFRLLFPTVPQHEKLVLVFNAAWSSTSEDAKENRGLSGNGRIFVTPDNMYFYGHQMGLVLLYAISLDMITEVTAAPGRNCDYIFLHLSQDMNDTGLARITIKIFLENLPLLHARLNLLIDDLQAEEPMELPELVSALTRLEREDYEKKSPSVESWDEISTGTPLDDDTAPGRHASRRLRDLGFDYRSSRGSRKPVSKLQLPAHRVVYEPEGMGQSVAERHFEISAKACFHVLFGDKSFIFPKLYFERRAKEIAQGPWELQDHGRMRRQFKFKVDYVDMLGRPKPGEVVDQQTVDLFTDHVTYVVTHVKTPWHLPHSQAFKLVTKVVITHVAKSKCKLAIYTKVDWSKAPAFSKNMVQRQALDDAANDAEELAEIATDQVRKLGPHSRTKRAIQVYGNLGQQNQVVVFTPNEAESAKKPQIKPRTLTAMLFETARSFMESAISSVMMWAFAGVRKLFGIFTAHRVILLLLASSAMYNLVVVSQGTSTWWTERKAARYMARIGVGPNVMMSKAIYLADLEEASRATSVGLSVPQDSRCYATFQHLVINATDMDAPYDEGSAPEARSSSSVASEATARRIRRARQRLGAHRHDLVVAMRIVNGAERELVQSEWESWLADENARCDAARAVFRQEEQRGQKGQQEGGGGGGGGGGDGGDAHSERQREEMRSWHREYCGSCGEDQRGHHVQPSPPKQPTHISPMAHHDPFKSLGPIDWSTVTDQEAAGSLPALRASTLADAQTLINSIPGAAAVPPPPRHTTGRARAATDSAVDFDSNSNSNSGGGADALLRREWKAVRAVGDNPHLISVHRLAGRDGRGAWFARRSVHPCRASGGLLGFGRWREGLEGEFEETMRRAREGGGEPGTGNVRGIGAERRVEERDLGGGGALKVYQLSARFPGPTTPRDFVTLLLTSNDPQGDDDGNNMNRRPRQFMVISKPCIHPDCPQRQGFVRGQYESVEVVREIPVDKPLRRVRSSIDLGSDAFSRSDSGNPGKGALLRSARQTASNSGNLQARPDNRMVSFAAGPVKESKSEAGSDDEDEPEMAIEWLMITRSDPGGSVPRFMVERGTPPGIVNDAGRLLDWLSRKQSDTARREAIEAGGAGGADADEPDEAKTSALPGETKMMTTNPGQARAADEAPNAGPGGFYGMITSALEAAGSAVGTEDDDEDDTSSSASFASAEEGEPSSSIAGFGSVPADEVVSSSRSARSAVSGESQVPSAASTSAAQRDKTLRKLEERHRKAREKAAREHERALAKRKEGEEKDAQAAARLRDKHEKELARREEKYMREVRKLEEKRARAAEREGRAGLQAELERTRAERDVALKQVEMLRDQVGELQTQNTRLVARMGKMGGMAGAEASWDDLRKAPGQETKARSHQD</sequence>
<dbReference type="PROSITE" id="PS51778">
    <property type="entry name" value="VAST"/>
    <property type="match status" value="1"/>
</dbReference>
<feature type="compositionally biased region" description="Polar residues" evidence="5">
    <location>
        <begin position="1703"/>
        <end position="1713"/>
    </location>
</feature>
<keyword evidence="4" id="KW-0472">Membrane</keyword>
<organism evidence="8 9">
    <name type="scientific">Phialemonium atrogriseum</name>
    <dbReference type="NCBI Taxonomy" id="1093897"/>
    <lineage>
        <taxon>Eukaryota</taxon>
        <taxon>Fungi</taxon>
        <taxon>Dikarya</taxon>
        <taxon>Ascomycota</taxon>
        <taxon>Pezizomycotina</taxon>
        <taxon>Sordariomycetes</taxon>
        <taxon>Sordariomycetidae</taxon>
        <taxon>Cephalothecales</taxon>
        <taxon>Cephalothecaceae</taxon>
        <taxon>Phialemonium</taxon>
    </lineage>
</organism>
<name>A0AAJ0FHZ5_9PEZI</name>
<feature type="region of interest" description="Disordered" evidence="5">
    <location>
        <begin position="2058"/>
        <end position="2081"/>
    </location>
</feature>
<feature type="region of interest" description="Disordered" evidence="5">
    <location>
        <begin position="1335"/>
        <end position="1371"/>
    </location>
</feature>
<dbReference type="CDD" id="cd13280">
    <property type="entry name" value="PH_SIP3"/>
    <property type="match status" value="1"/>
</dbReference>
<dbReference type="Pfam" id="PF16746">
    <property type="entry name" value="BAR_3"/>
    <property type="match status" value="1"/>
</dbReference>
<gene>
    <name evidence="8" type="ORF">QBC33DRAFT_609832</name>
</gene>
<dbReference type="SUPFAM" id="SSF103657">
    <property type="entry name" value="BAR/IMD domain-like"/>
    <property type="match status" value="1"/>
</dbReference>
<accession>A0AAJ0FHZ5</accession>
<dbReference type="EMBL" id="MU839003">
    <property type="protein sequence ID" value="KAK1769106.1"/>
    <property type="molecule type" value="Genomic_DNA"/>
</dbReference>
<reference evidence="8" key="1">
    <citation type="submission" date="2023-06" db="EMBL/GenBank/DDBJ databases">
        <title>Genome-scale phylogeny and comparative genomics of the fungal order Sordariales.</title>
        <authorList>
            <consortium name="Lawrence Berkeley National Laboratory"/>
            <person name="Hensen N."/>
            <person name="Bonometti L."/>
            <person name="Westerberg I."/>
            <person name="Brannstrom I.O."/>
            <person name="Guillou S."/>
            <person name="Cros-Aarteil S."/>
            <person name="Calhoun S."/>
            <person name="Haridas S."/>
            <person name="Kuo A."/>
            <person name="Mondo S."/>
            <person name="Pangilinan J."/>
            <person name="Riley R."/>
            <person name="Labutti K."/>
            <person name="Andreopoulos B."/>
            <person name="Lipzen A."/>
            <person name="Chen C."/>
            <person name="Yanf M."/>
            <person name="Daum C."/>
            <person name="Ng V."/>
            <person name="Clum A."/>
            <person name="Steindorff A."/>
            <person name="Ohm R."/>
            <person name="Martin F."/>
            <person name="Silar P."/>
            <person name="Natvig D."/>
            <person name="Lalanne C."/>
            <person name="Gautier V."/>
            <person name="Ament-Velasquez S.L."/>
            <person name="Kruys A."/>
            <person name="Hutchinson M.I."/>
            <person name="Powell A.J."/>
            <person name="Barry K."/>
            <person name="Miller A.N."/>
            <person name="Grigoriev I.V."/>
            <person name="Debuchy R."/>
            <person name="Gladieux P."/>
            <person name="Thoren M.H."/>
            <person name="Johannesson H."/>
        </authorList>
    </citation>
    <scope>NUCLEOTIDE SEQUENCE</scope>
    <source>
        <strain evidence="8">8032-3</strain>
    </source>
</reference>
<evidence type="ECO:0000313" key="8">
    <source>
        <dbReference type="EMBL" id="KAK1769106.1"/>
    </source>
</evidence>
<feature type="domain" description="PH" evidence="6">
    <location>
        <begin position="308"/>
        <end position="407"/>
    </location>
</feature>
<feature type="compositionally biased region" description="Gly residues" evidence="5">
    <location>
        <begin position="1345"/>
        <end position="1358"/>
    </location>
</feature>
<feature type="region of interest" description="Disordered" evidence="5">
    <location>
        <begin position="452"/>
        <end position="485"/>
    </location>
</feature>
<dbReference type="InterPro" id="IPR042067">
    <property type="entry name" value="Sip3_PH"/>
</dbReference>
<evidence type="ECO:0000313" key="9">
    <source>
        <dbReference type="Proteomes" id="UP001244011"/>
    </source>
</evidence>
<dbReference type="InterPro" id="IPR023393">
    <property type="entry name" value="START-like_dom_sf"/>
</dbReference>
<feature type="region of interest" description="Disordered" evidence="5">
    <location>
        <begin position="1682"/>
        <end position="1720"/>
    </location>
</feature>
<dbReference type="RefSeq" id="XP_060285319.1">
    <property type="nucleotide sequence ID" value="XM_060432406.1"/>
</dbReference>
<keyword evidence="3" id="KW-1133">Transmembrane helix</keyword>
<feature type="compositionally biased region" description="Low complexity" evidence="5">
    <location>
        <begin position="1261"/>
        <end position="1277"/>
    </location>
</feature>
<feature type="region of interest" description="Disordered" evidence="5">
    <location>
        <begin position="1794"/>
        <end position="1982"/>
    </location>
</feature>
<dbReference type="InterPro" id="IPR001849">
    <property type="entry name" value="PH_domain"/>
</dbReference>
<evidence type="ECO:0000256" key="3">
    <source>
        <dbReference type="ARBA" id="ARBA00022989"/>
    </source>
</evidence>
<comment type="caution">
    <text evidence="8">The sequence shown here is derived from an EMBL/GenBank/DDBJ whole genome shotgun (WGS) entry which is preliminary data.</text>
</comment>
<proteinExistence type="predicted"/>
<feature type="compositionally biased region" description="Basic and acidic residues" evidence="5">
    <location>
        <begin position="1359"/>
        <end position="1371"/>
    </location>
</feature>
<feature type="region of interest" description="Disordered" evidence="5">
    <location>
        <begin position="856"/>
        <end position="878"/>
    </location>
</feature>
<dbReference type="FunFam" id="1.20.1270.60:FF:000079">
    <property type="entry name" value="Transcription factor SipA3"/>
    <property type="match status" value="1"/>
</dbReference>
<feature type="compositionally biased region" description="Basic and acidic residues" evidence="5">
    <location>
        <begin position="2064"/>
        <end position="2081"/>
    </location>
</feature>
<dbReference type="InterPro" id="IPR027267">
    <property type="entry name" value="AH/BAR_dom_sf"/>
</dbReference>
<dbReference type="Gene3D" id="2.30.29.30">
    <property type="entry name" value="Pleckstrin-homology domain (PH domain)/Phosphotyrosine-binding domain (PTB)"/>
    <property type="match status" value="1"/>
</dbReference>
<dbReference type="Pfam" id="PF11274">
    <property type="entry name" value="DUF3074"/>
    <property type="match status" value="1"/>
</dbReference>
<feature type="compositionally biased region" description="Low complexity" evidence="5">
    <location>
        <begin position="1902"/>
        <end position="1914"/>
    </location>
</feature>
<dbReference type="SMART" id="SM00233">
    <property type="entry name" value="PH"/>
    <property type="match status" value="1"/>
</dbReference>
<evidence type="ECO:0000259" key="7">
    <source>
        <dbReference type="PROSITE" id="PS51778"/>
    </source>
</evidence>
<evidence type="ECO:0000256" key="2">
    <source>
        <dbReference type="ARBA" id="ARBA00022692"/>
    </source>
</evidence>
<dbReference type="CDD" id="cd07609">
    <property type="entry name" value="BAR_SIP3_fungi"/>
    <property type="match status" value="1"/>
</dbReference>
<dbReference type="InterPro" id="IPR024500">
    <property type="entry name" value="DUF3074"/>
</dbReference>
<feature type="domain" description="VASt" evidence="7">
    <location>
        <begin position="917"/>
        <end position="1088"/>
    </location>
</feature>
<dbReference type="InterPro" id="IPR011993">
    <property type="entry name" value="PH-like_dom_sf"/>
</dbReference>
<feature type="region of interest" description="Disordered" evidence="5">
    <location>
        <begin position="1759"/>
        <end position="1778"/>
    </location>
</feature>
<dbReference type="SUPFAM" id="SSF50729">
    <property type="entry name" value="PH domain-like"/>
    <property type="match status" value="1"/>
</dbReference>
<feature type="compositionally biased region" description="Low complexity" evidence="5">
    <location>
        <begin position="1874"/>
        <end position="1892"/>
    </location>
</feature>
<dbReference type="Gene3D" id="1.20.1270.60">
    <property type="entry name" value="Arfaptin homology (AH) domain/BAR domain"/>
    <property type="match status" value="1"/>
</dbReference>
<feature type="compositionally biased region" description="Polar residues" evidence="5">
    <location>
        <begin position="1915"/>
        <end position="1928"/>
    </location>
</feature>
<feature type="region of interest" description="Disordered" evidence="5">
    <location>
        <begin position="1259"/>
        <end position="1279"/>
    </location>
</feature>
<dbReference type="GO" id="GO:0005737">
    <property type="term" value="C:cytoplasm"/>
    <property type="evidence" value="ECO:0007669"/>
    <property type="project" value="InterPro"/>
</dbReference>
<protein>
    <submittedName>
        <fullName evidence="8">PH domain-containing protein C19A8.02</fullName>
    </submittedName>
</protein>
<dbReference type="PANTHER" id="PTHR14248">
    <property type="entry name" value="CYCLIN Y, ISOFORM A"/>
    <property type="match status" value="1"/>
</dbReference>
<dbReference type="Gene3D" id="3.30.530.20">
    <property type="match status" value="1"/>
</dbReference>
<evidence type="ECO:0000256" key="4">
    <source>
        <dbReference type="ARBA" id="ARBA00023136"/>
    </source>
</evidence>
<dbReference type="PROSITE" id="PS50003">
    <property type="entry name" value="PH_DOMAIN"/>
    <property type="match status" value="1"/>
</dbReference>
<dbReference type="GO" id="GO:0016020">
    <property type="term" value="C:membrane"/>
    <property type="evidence" value="ECO:0007669"/>
    <property type="project" value="UniProtKB-SubCell"/>
</dbReference>
<comment type="subcellular location">
    <subcellularLocation>
        <location evidence="1">Membrane</location>
    </subcellularLocation>
</comment>